<reference evidence="2" key="1">
    <citation type="submission" date="2022-11" db="UniProtKB">
        <authorList>
            <consortium name="WormBaseParasite"/>
        </authorList>
    </citation>
    <scope>IDENTIFICATION</scope>
</reference>
<proteinExistence type="predicted"/>
<name>A0AC34GNP7_9BILA</name>
<evidence type="ECO:0000313" key="1">
    <source>
        <dbReference type="Proteomes" id="UP000887579"/>
    </source>
</evidence>
<dbReference type="WBParaSite" id="ES5_v2.g494.t1">
    <property type="protein sequence ID" value="ES5_v2.g494.t1"/>
    <property type="gene ID" value="ES5_v2.g494"/>
</dbReference>
<protein>
    <submittedName>
        <fullName evidence="2">Uncharacterized protein</fullName>
    </submittedName>
</protein>
<sequence length="82" mass="9658">MHLKKPVYEFRNFEEDENYFGCLCCGICGNSNIQNRLIEQMMVSDYTLAVENSVEFENYDDYNDSDGERLKELREIVVLFLG</sequence>
<dbReference type="Proteomes" id="UP000887579">
    <property type="component" value="Unplaced"/>
</dbReference>
<accession>A0AC34GNP7</accession>
<evidence type="ECO:0000313" key="2">
    <source>
        <dbReference type="WBParaSite" id="ES5_v2.g494.t1"/>
    </source>
</evidence>
<organism evidence="1 2">
    <name type="scientific">Panagrolaimus sp. ES5</name>
    <dbReference type="NCBI Taxonomy" id="591445"/>
    <lineage>
        <taxon>Eukaryota</taxon>
        <taxon>Metazoa</taxon>
        <taxon>Ecdysozoa</taxon>
        <taxon>Nematoda</taxon>
        <taxon>Chromadorea</taxon>
        <taxon>Rhabditida</taxon>
        <taxon>Tylenchina</taxon>
        <taxon>Panagrolaimomorpha</taxon>
        <taxon>Panagrolaimoidea</taxon>
        <taxon>Panagrolaimidae</taxon>
        <taxon>Panagrolaimus</taxon>
    </lineage>
</organism>